<name>A0A2P6MRZ7_9EUKA</name>
<sequence length="149" mass="15694">MIKSLAVAIFLFAAIAVAVPKDPSGVYTRGDCKCSRILGRSCDPYFDNTYNSVSDNGTLAMTPTNPDKYVTTTGTIDLNTGNMTMDASGRGACKGFWDDQQNAAVLDCAPNFIPRVSCHVVFLCTAGPCTGQVSTTESSSSDDSIPTGK</sequence>
<proteinExistence type="predicted"/>
<feature type="chain" id="PRO_5015148156" description="Secreted protein" evidence="1">
    <location>
        <begin position="19"/>
        <end position="149"/>
    </location>
</feature>
<gene>
    <name evidence="2" type="ORF">PROFUN_06585</name>
</gene>
<evidence type="ECO:0008006" key="4">
    <source>
        <dbReference type="Google" id="ProtNLM"/>
    </source>
</evidence>
<evidence type="ECO:0000313" key="2">
    <source>
        <dbReference type="EMBL" id="PRP74456.1"/>
    </source>
</evidence>
<feature type="signal peptide" evidence="1">
    <location>
        <begin position="1"/>
        <end position="18"/>
    </location>
</feature>
<evidence type="ECO:0000313" key="3">
    <source>
        <dbReference type="Proteomes" id="UP000241769"/>
    </source>
</evidence>
<dbReference type="InParanoid" id="A0A2P6MRZ7"/>
<keyword evidence="3" id="KW-1185">Reference proteome</keyword>
<organism evidence="2 3">
    <name type="scientific">Planoprotostelium fungivorum</name>
    <dbReference type="NCBI Taxonomy" id="1890364"/>
    <lineage>
        <taxon>Eukaryota</taxon>
        <taxon>Amoebozoa</taxon>
        <taxon>Evosea</taxon>
        <taxon>Variosea</taxon>
        <taxon>Cavosteliida</taxon>
        <taxon>Cavosteliaceae</taxon>
        <taxon>Planoprotostelium</taxon>
    </lineage>
</organism>
<keyword evidence="1" id="KW-0732">Signal</keyword>
<accession>A0A2P6MRZ7</accession>
<reference evidence="2 3" key="1">
    <citation type="journal article" date="2018" name="Genome Biol. Evol.">
        <title>Multiple Roots of Fruiting Body Formation in Amoebozoa.</title>
        <authorList>
            <person name="Hillmann F."/>
            <person name="Forbes G."/>
            <person name="Novohradska S."/>
            <person name="Ferling I."/>
            <person name="Riege K."/>
            <person name="Groth M."/>
            <person name="Westermann M."/>
            <person name="Marz M."/>
            <person name="Spaller T."/>
            <person name="Winckler T."/>
            <person name="Schaap P."/>
            <person name="Glockner G."/>
        </authorList>
    </citation>
    <scope>NUCLEOTIDE SEQUENCE [LARGE SCALE GENOMIC DNA]</scope>
    <source>
        <strain evidence="2 3">Jena</strain>
    </source>
</reference>
<protein>
    <recommendedName>
        <fullName evidence="4">Secreted protein</fullName>
    </recommendedName>
</protein>
<dbReference type="AlphaFoldDB" id="A0A2P6MRZ7"/>
<comment type="caution">
    <text evidence="2">The sequence shown here is derived from an EMBL/GenBank/DDBJ whole genome shotgun (WGS) entry which is preliminary data.</text>
</comment>
<dbReference type="EMBL" id="MDYQ01000463">
    <property type="protein sequence ID" value="PRP74456.1"/>
    <property type="molecule type" value="Genomic_DNA"/>
</dbReference>
<evidence type="ECO:0000256" key="1">
    <source>
        <dbReference type="SAM" id="SignalP"/>
    </source>
</evidence>
<dbReference type="Proteomes" id="UP000241769">
    <property type="component" value="Unassembled WGS sequence"/>
</dbReference>